<proteinExistence type="predicted"/>
<comment type="caution">
    <text evidence="1">The sequence shown here is derived from an EMBL/GenBank/DDBJ whole genome shotgun (WGS) entry which is preliminary data.</text>
</comment>
<protein>
    <submittedName>
        <fullName evidence="1">Uncharacterized protein</fullName>
    </submittedName>
</protein>
<name>A0A0P7WS02_9RHOB</name>
<evidence type="ECO:0000313" key="1">
    <source>
        <dbReference type="EMBL" id="KPP89986.1"/>
    </source>
</evidence>
<organism evidence="1 2">
    <name type="scientific">Roseibaca calidilacus</name>
    <dbReference type="NCBI Taxonomy" id="1666912"/>
    <lineage>
        <taxon>Bacteria</taxon>
        <taxon>Pseudomonadati</taxon>
        <taxon>Pseudomonadota</taxon>
        <taxon>Alphaproteobacteria</taxon>
        <taxon>Rhodobacterales</taxon>
        <taxon>Paracoccaceae</taxon>
        <taxon>Roseinatronobacter</taxon>
    </lineage>
</organism>
<evidence type="ECO:0000313" key="2">
    <source>
        <dbReference type="Proteomes" id="UP000050413"/>
    </source>
</evidence>
<dbReference type="Proteomes" id="UP000050413">
    <property type="component" value="Unassembled WGS sequence"/>
</dbReference>
<gene>
    <name evidence="1" type="ORF">HLUCCA05_07420</name>
</gene>
<sequence>MFTQGLQGREDLGNNLIDKRGIFILNFRFPKTHPVTVTKEVTKSHKVPGRFKNVTGYYGRTKRGFRPKLIQKVTVPCRAAWKTPIQITGNILEYLLNPVIDIVDRKCGL</sequence>
<dbReference type="EMBL" id="LJSG01000020">
    <property type="protein sequence ID" value="KPP89986.1"/>
    <property type="molecule type" value="Genomic_DNA"/>
</dbReference>
<accession>A0A0P7WS02</accession>
<dbReference type="AlphaFoldDB" id="A0A0P7WS02"/>
<reference evidence="1 2" key="1">
    <citation type="submission" date="2015-09" db="EMBL/GenBank/DDBJ databases">
        <title>Identification and resolution of microdiversity through metagenomic sequencing of parallel consortia.</title>
        <authorList>
            <person name="Nelson W.C."/>
            <person name="Romine M.F."/>
            <person name="Lindemann S.R."/>
        </authorList>
    </citation>
    <scope>NUCLEOTIDE SEQUENCE [LARGE SCALE GENOMIC DNA]</scope>
    <source>
        <strain evidence="1">HL-91</strain>
    </source>
</reference>